<keyword evidence="3" id="KW-1185">Reference proteome</keyword>
<dbReference type="Pfam" id="PF13424">
    <property type="entry name" value="TPR_12"/>
    <property type="match status" value="4"/>
</dbReference>
<dbReference type="PANTHER" id="PTHR46082:SF6">
    <property type="entry name" value="AAA+ ATPASE DOMAIN-CONTAINING PROTEIN-RELATED"/>
    <property type="match status" value="1"/>
</dbReference>
<dbReference type="PANTHER" id="PTHR46082">
    <property type="entry name" value="ATP/GTP-BINDING PROTEIN-RELATED"/>
    <property type="match status" value="1"/>
</dbReference>
<feature type="domain" description="DUF7779" evidence="1">
    <location>
        <begin position="244"/>
        <end position="318"/>
    </location>
</feature>
<dbReference type="InterPro" id="IPR027417">
    <property type="entry name" value="P-loop_NTPase"/>
</dbReference>
<name>A0A6A6DG34_9PEZI</name>
<organism evidence="2 3">
    <name type="scientific">Zopfia rhizophila CBS 207.26</name>
    <dbReference type="NCBI Taxonomy" id="1314779"/>
    <lineage>
        <taxon>Eukaryota</taxon>
        <taxon>Fungi</taxon>
        <taxon>Dikarya</taxon>
        <taxon>Ascomycota</taxon>
        <taxon>Pezizomycotina</taxon>
        <taxon>Dothideomycetes</taxon>
        <taxon>Dothideomycetes incertae sedis</taxon>
        <taxon>Zopfiaceae</taxon>
        <taxon>Zopfia</taxon>
    </lineage>
</organism>
<dbReference type="Gene3D" id="3.40.50.300">
    <property type="entry name" value="P-loop containing nucleotide triphosphate hydrolases"/>
    <property type="match status" value="1"/>
</dbReference>
<dbReference type="InterPro" id="IPR019734">
    <property type="entry name" value="TPR_rpt"/>
</dbReference>
<dbReference type="SUPFAM" id="SSF48452">
    <property type="entry name" value="TPR-like"/>
    <property type="match status" value="2"/>
</dbReference>
<gene>
    <name evidence="2" type="ORF">K469DRAFT_603377</name>
</gene>
<dbReference type="AlphaFoldDB" id="A0A6A6DG34"/>
<dbReference type="SMART" id="SM00028">
    <property type="entry name" value="TPR"/>
    <property type="match status" value="6"/>
</dbReference>
<dbReference type="OrthoDB" id="1658288at2759"/>
<evidence type="ECO:0000313" key="2">
    <source>
        <dbReference type="EMBL" id="KAF2177352.1"/>
    </source>
</evidence>
<dbReference type="Pfam" id="PF25000">
    <property type="entry name" value="DUF7779"/>
    <property type="match status" value="1"/>
</dbReference>
<dbReference type="InterPro" id="IPR053137">
    <property type="entry name" value="NLR-like"/>
</dbReference>
<dbReference type="EMBL" id="ML994689">
    <property type="protein sequence ID" value="KAF2177352.1"/>
    <property type="molecule type" value="Genomic_DNA"/>
</dbReference>
<dbReference type="Gene3D" id="1.25.40.10">
    <property type="entry name" value="Tetratricopeptide repeat domain"/>
    <property type="match status" value="3"/>
</dbReference>
<evidence type="ECO:0000259" key="1">
    <source>
        <dbReference type="Pfam" id="PF25000"/>
    </source>
</evidence>
<dbReference type="InterPro" id="IPR011990">
    <property type="entry name" value="TPR-like_helical_dom_sf"/>
</dbReference>
<protein>
    <submittedName>
        <fullName evidence="2">TPR domain protein</fullName>
    </submittedName>
</protein>
<evidence type="ECO:0000313" key="3">
    <source>
        <dbReference type="Proteomes" id="UP000800200"/>
    </source>
</evidence>
<dbReference type="SUPFAM" id="SSF52540">
    <property type="entry name" value="P-loop containing nucleoside triphosphate hydrolases"/>
    <property type="match status" value="1"/>
</dbReference>
<accession>A0A6A6DG34</accession>
<feature type="non-terminal residue" evidence="2">
    <location>
        <position position="1"/>
    </location>
</feature>
<dbReference type="Proteomes" id="UP000800200">
    <property type="component" value="Unassembled WGS sequence"/>
</dbReference>
<proteinExistence type="predicted"/>
<dbReference type="InterPro" id="IPR056681">
    <property type="entry name" value="DUF7779"/>
</dbReference>
<dbReference type="Pfam" id="PF13374">
    <property type="entry name" value="TPR_10"/>
    <property type="match status" value="3"/>
</dbReference>
<sequence length="857" mass="95859">QVQLAVEYSYRVREKSPNTWVFWVHASSTARFEEGFWKIAERAKLPGWDQQDVDILKLVYNWLCDEANGSWVMIIDNADDLGVFTCRSDRRKRGVDDVAHNMAVALLDYLPQSPNGSILITSRSRDVAFRITGNYADVIKVHPMDQAQARALLRNKLEGRFKEDDAAALVEALDYMPLAISQAAAYISQRAPRATVLRYLQELRGGDRERAKLLDMDIGDSRRDGTASNSIITTWQISFEHIRRARPSATRLLSLMSLFDRQGIPESLLDGRYQEGSDTSADFEDDLNTLTSFSLVATDVDGHHFEMHRLVQFSIRKWLELRGDLEGWKEKYVRLMDDSYQVGQYENWKACQVLFPHAQAAIACRPTDGGALEAWASVLFKAAWYASDMGNYRAAQEIGQGAFEAREVALGAEHPDTLASVSQLGSVLSSQGKYKEAEAMHRRDLKGTEKVLGPEHPDTLASVSNLGSVLSSQGKYEEAEAMHRRALEGKEKVLGPEDPDTLTSVSQLGSVLSSQGKYEEAGAIQRRALDGREKVLGPEHLHTLTSVSNLGSALSSQGKYEEAEAMQRRALEGREKVLGLEHPHTLTSVGYLGSVLSSQGKHKDAEAMHRRDLKGTEKVLGPEHPHTLISVSNLGLVLLNQGRYEEAEVMQRRALDGREKVLGPEHPHTLTSISILGLVLSSQGQYEEAEAMERRALDGREKRVLGPEHPDTLTNVSIIGSVLLSYGKYKEAETMQRRALEGREKVLGLEHPHTLTSMVNLALTYWNQGRWKEAEELDVQAMETKKRVLGEEHPDTLTSMANLAFTLKSQSRKKEAMALVETCYRLRKQVLGSYHPNTESSIKTLNERQMENIEIGV</sequence>
<reference evidence="2" key="1">
    <citation type="journal article" date="2020" name="Stud. Mycol.">
        <title>101 Dothideomycetes genomes: a test case for predicting lifestyles and emergence of pathogens.</title>
        <authorList>
            <person name="Haridas S."/>
            <person name="Albert R."/>
            <person name="Binder M."/>
            <person name="Bloem J."/>
            <person name="Labutti K."/>
            <person name="Salamov A."/>
            <person name="Andreopoulos B."/>
            <person name="Baker S."/>
            <person name="Barry K."/>
            <person name="Bills G."/>
            <person name="Bluhm B."/>
            <person name="Cannon C."/>
            <person name="Castanera R."/>
            <person name="Culley D."/>
            <person name="Daum C."/>
            <person name="Ezra D."/>
            <person name="Gonzalez J."/>
            <person name="Henrissat B."/>
            <person name="Kuo A."/>
            <person name="Liang C."/>
            <person name="Lipzen A."/>
            <person name="Lutzoni F."/>
            <person name="Magnuson J."/>
            <person name="Mondo S."/>
            <person name="Nolan M."/>
            <person name="Ohm R."/>
            <person name="Pangilinan J."/>
            <person name="Park H.-J."/>
            <person name="Ramirez L."/>
            <person name="Alfaro M."/>
            <person name="Sun H."/>
            <person name="Tritt A."/>
            <person name="Yoshinaga Y."/>
            <person name="Zwiers L.-H."/>
            <person name="Turgeon B."/>
            <person name="Goodwin S."/>
            <person name="Spatafora J."/>
            <person name="Crous P."/>
            <person name="Grigoriev I."/>
        </authorList>
    </citation>
    <scope>NUCLEOTIDE SEQUENCE</scope>
    <source>
        <strain evidence="2">CBS 207.26</strain>
    </source>
</reference>